<name>A0A6G1G7Y7_9PEZI</name>
<keyword evidence="3" id="KW-0812">Transmembrane</keyword>
<keyword evidence="3" id="KW-1133">Transmembrane helix</keyword>
<feature type="transmembrane region" description="Helical" evidence="3">
    <location>
        <begin position="225"/>
        <end position="245"/>
    </location>
</feature>
<feature type="compositionally biased region" description="Low complexity" evidence="2">
    <location>
        <begin position="155"/>
        <end position="202"/>
    </location>
</feature>
<evidence type="ECO:0000313" key="7">
    <source>
        <dbReference type="Proteomes" id="UP000504638"/>
    </source>
</evidence>
<evidence type="ECO:0000313" key="6">
    <source>
        <dbReference type="EMBL" id="KAF1814178.1"/>
    </source>
</evidence>
<dbReference type="RefSeq" id="XP_033535809.1">
    <property type="nucleotide sequence ID" value="XM_033682756.1"/>
</dbReference>
<dbReference type="InterPro" id="IPR018466">
    <property type="entry name" value="Kre9/Knh1-like_N"/>
</dbReference>
<feature type="signal peptide" evidence="4">
    <location>
        <begin position="1"/>
        <end position="24"/>
    </location>
</feature>
<feature type="domain" description="Yeast cell wall synthesis Kre9/Knh1-like N-terminal" evidence="5">
    <location>
        <begin position="77"/>
        <end position="129"/>
    </location>
</feature>
<dbReference type="Pfam" id="PF10342">
    <property type="entry name" value="Kre9_KNH"/>
    <property type="match status" value="1"/>
</dbReference>
<keyword evidence="3" id="KW-0472">Membrane</keyword>
<dbReference type="PANTHER" id="PTHR40633">
    <property type="entry name" value="MATRIX PROTEIN, PUTATIVE (AFU_ORTHOLOGUE AFUA_8G05410)-RELATED"/>
    <property type="match status" value="1"/>
</dbReference>
<feature type="chain" id="PRO_5044631924" description="Yeast cell wall synthesis Kre9/Knh1-like N-terminal domain-containing protein" evidence="4">
    <location>
        <begin position="25"/>
        <end position="315"/>
    </location>
</feature>
<dbReference type="EMBL" id="ML975153">
    <property type="protein sequence ID" value="KAF1814178.1"/>
    <property type="molecule type" value="Genomic_DNA"/>
</dbReference>
<dbReference type="InterPro" id="IPR052982">
    <property type="entry name" value="SRP1/TIP1-like"/>
</dbReference>
<reference evidence="8" key="3">
    <citation type="submission" date="2025-04" db="UniProtKB">
        <authorList>
            <consortium name="RefSeq"/>
        </authorList>
    </citation>
    <scope>IDENTIFICATION</scope>
    <source>
        <strain evidence="8">CBS 781.70</strain>
    </source>
</reference>
<gene>
    <name evidence="6 8" type="ORF">P152DRAFT_512597</name>
</gene>
<accession>A0A6G1G7Y7</accession>
<keyword evidence="7" id="KW-1185">Reference proteome</keyword>
<feature type="region of interest" description="Disordered" evidence="2">
    <location>
        <begin position="262"/>
        <end position="315"/>
    </location>
</feature>
<evidence type="ECO:0000256" key="4">
    <source>
        <dbReference type="SAM" id="SignalP"/>
    </source>
</evidence>
<dbReference type="AlphaFoldDB" id="A0A6G1G7Y7"/>
<dbReference type="Proteomes" id="UP000504638">
    <property type="component" value="Unplaced"/>
</dbReference>
<protein>
    <recommendedName>
        <fullName evidence="5">Yeast cell wall synthesis Kre9/Knh1-like N-terminal domain-containing protein</fullName>
    </recommendedName>
</protein>
<sequence>MILSASLWLHLLCLAALFVQPVYLQERGAAPTGREDLGLVNFPLSAIVGQAALISYTAPDLNVVRAFPFRIKATSQCMSPLSALTYSQASATGGTYIWTPSAGLEPASDYVLELSQGGGDPNYSAQFEIMIGGSSSTVAVSTATAGPPRQTTTGASSQLIPPSRSSISSVSTTTLPSSVSASASASEPASSASTNPSNTSSPAPGPTPGGNTGASGGGLSTGEKVAIGVAVPIGVILIGAAGFFIGRRKKLSPAAEGRAEAAELDGKEWRGPELPANGGQALDGRQVGGDAPAELAARDSGRGGGGGQGVIGELP</sequence>
<evidence type="ECO:0000256" key="1">
    <source>
        <dbReference type="ARBA" id="ARBA00022729"/>
    </source>
</evidence>
<proteinExistence type="predicted"/>
<feature type="compositionally biased region" description="Basic and acidic residues" evidence="2">
    <location>
        <begin position="262"/>
        <end position="271"/>
    </location>
</feature>
<feature type="region of interest" description="Disordered" evidence="2">
    <location>
        <begin position="139"/>
        <end position="217"/>
    </location>
</feature>
<evidence type="ECO:0000256" key="3">
    <source>
        <dbReference type="SAM" id="Phobius"/>
    </source>
</evidence>
<feature type="compositionally biased region" description="Gly residues" evidence="2">
    <location>
        <begin position="302"/>
        <end position="315"/>
    </location>
</feature>
<dbReference type="GeneID" id="54423326"/>
<dbReference type="PANTHER" id="PTHR40633:SF1">
    <property type="entry name" value="GPI ANCHORED SERINE-THREONINE RICH PROTEIN (AFU_ORTHOLOGUE AFUA_1G03630)"/>
    <property type="match status" value="1"/>
</dbReference>
<evidence type="ECO:0000256" key="2">
    <source>
        <dbReference type="SAM" id="MobiDB-lite"/>
    </source>
</evidence>
<reference evidence="8" key="2">
    <citation type="submission" date="2020-04" db="EMBL/GenBank/DDBJ databases">
        <authorList>
            <consortium name="NCBI Genome Project"/>
        </authorList>
    </citation>
    <scope>NUCLEOTIDE SEQUENCE</scope>
    <source>
        <strain evidence="8">CBS 781.70</strain>
    </source>
</reference>
<evidence type="ECO:0000259" key="5">
    <source>
        <dbReference type="Pfam" id="PF10342"/>
    </source>
</evidence>
<feature type="compositionally biased region" description="Gly residues" evidence="2">
    <location>
        <begin position="208"/>
        <end position="217"/>
    </location>
</feature>
<organism evidence="6">
    <name type="scientific">Eremomyces bilateralis CBS 781.70</name>
    <dbReference type="NCBI Taxonomy" id="1392243"/>
    <lineage>
        <taxon>Eukaryota</taxon>
        <taxon>Fungi</taxon>
        <taxon>Dikarya</taxon>
        <taxon>Ascomycota</taxon>
        <taxon>Pezizomycotina</taxon>
        <taxon>Dothideomycetes</taxon>
        <taxon>Dothideomycetes incertae sedis</taxon>
        <taxon>Eremomycetales</taxon>
        <taxon>Eremomycetaceae</taxon>
        <taxon>Eremomyces</taxon>
    </lineage>
</organism>
<reference evidence="6 8" key="1">
    <citation type="submission" date="2020-01" db="EMBL/GenBank/DDBJ databases">
        <authorList>
            <consortium name="DOE Joint Genome Institute"/>
            <person name="Haridas S."/>
            <person name="Albert R."/>
            <person name="Binder M."/>
            <person name="Bloem J."/>
            <person name="Labutti K."/>
            <person name="Salamov A."/>
            <person name="Andreopoulos B."/>
            <person name="Baker S.E."/>
            <person name="Barry K."/>
            <person name="Bills G."/>
            <person name="Bluhm B.H."/>
            <person name="Cannon C."/>
            <person name="Castanera R."/>
            <person name="Culley D.E."/>
            <person name="Daum C."/>
            <person name="Ezra D."/>
            <person name="Gonzalez J.B."/>
            <person name="Henrissat B."/>
            <person name="Kuo A."/>
            <person name="Liang C."/>
            <person name="Lipzen A."/>
            <person name="Lutzoni F."/>
            <person name="Magnuson J."/>
            <person name="Mondo S."/>
            <person name="Nolan M."/>
            <person name="Ohm R."/>
            <person name="Pangilinan J."/>
            <person name="Park H.-J."/>
            <person name="Ramirez L."/>
            <person name="Alfaro M."/>
            <person name="Sun H."/>
            <person name="Tritt A."/>
            <person name="Yoshinaga Y."/>
            <person name="Zwiers L.-H."/>
            <person name="Turgeon B.G."/>
            <person name="Goodwin S.B."/>
            <person name="Spatafora J.W."/>
            <person name="Crous P.W."/>
            <person name="Grigoriev I.V."/>
        </authorList>
    </citation>
    <scope>NUCLEOTIDE SEQUENCE</scope>
    <source>
        <strain evidence="6 8">CBS 781.70</strain>
    </source>
</reference>
<evidence type="ECO:0000313" key="8">
    <source>
        <dbReference type="RefSeq" id="XP_033535809.1"/>
    </source>
</evidence>
<keyword evidence="1 4" id="KW-0732">Signal</keyword>